<evidence type="ECO:0000313" key="12">
    <source>
        <dbReference type="Proteomes" id="UP001141552"/>
    </source>
</evidence>
<dbReference type="FunFam" id="1.10.472.10:FF:000219">
    <property type="entry name" value="Cyclin-D5-1"/>
    <property type="match status" value="1"/>
</dbReference>
<evidence type="ECO:0000256" key="7">
    <source>
        <dbReference type="RuleBase" id="RU000383"/>
    </source>
</evidence>
<accession>A0A9Q0FX76</accession>
<dbReference type="InterPro" id="IPR039361">
    <property type="entry name" value="Cyclin"/>
</dbReference>
<evidence type="ECO:0000259" key="9">
    <source>
        <dbReference type="SMART" id="SM00385"/>
    </source>
</evidence>
<dbReference type="InterPro" id="IPR004367">
    <property type="entry name" value="Cyclin_C-dom"/>
</dbReference>
<dbReference type="AlphaFoldDB" id="A0A9Q0FX76"/>
<keyword evidence="8" id="KW-0732">Signal</keyword>
<dbReference type="OrthoDB" id="306099at2759"/>
<dbReference type="InterPro" id="IPR048258">
    <property type="entry name" value="Cyclins_cyclin-box"/>
</dbReference>
<protein>
    <recommendedName>
        <fullName evidence="6">B-like cyclin</fullName>
    </recommendedName>
</protein>
<dbReference type="Pfam" id="PF02984">
    <property type="entry name" value="Cyclin_C"/>
    <property type="match status" value="1"/>
</dbReference>
<dbReference type="InterPro" id="IPR006671">
    <property type="entry name" value="Cyclin_N"/>
</dbReference>
<evidence type="ECO:0000256" key="4">
    <source>
        <dbReference type="ARBA" id="ARBA00023127"/>
    </source>
</evidence>
<dbReference type="Proteomes" id="UP001141552">
    <property type="component" value="Unassembled WGS sequence"/>
</dbReference>
<reference evidence="11" key="2">
    <citation type="journal article" date="2023" name="Plants (Basel)">
        <title>Annotation of the Turnera subulata (Passifloraceae) Draft Genome Reveals the S-Locus Evolved after the Divergence of Turneroideae from Passifloroideae in a Stepwise Manner.</title>
        <authorList>
            <person name="Henning P.M."/>
            <person name="Roalson E.H."/>
            <person name="Mir W."/>
            <person name="McCubbin A.G."/>
            <person name="Shore J.S."/>
        </authorList>
    </citation>
    <scope>NUCLEOTIDE SEQUENCE</scope>
    <source>
        <strain evidence="11">F60SS</strain>
    </source>
</reference>
<dbReference type="PANTHER" id="PTHR10177">
    <property type="entry name" value="CYCLINS"/>
    <property type="match status" value="1"/>
</dbReference>
<feature type="signal peptide" evidence="8">
    <location>
        <begin position="1"/>
        <end position="18"/>
    </location>
</feature>
<keyword evidence="12" id="KW-1185">Reference proteome</keyword>
<dbReference type="SMART" id="SM01332">
    <property type="entry name" value="Cyclin_C"/>
    <property type="match status" value="1"/>
</dbReference>
<evidence type="ECO:0000256" key="2">
    <source>
        <dbReference type="ARBA" id="ARBA00011177"/>
    </source>
</evidence>
<feature type="chain" id="PRO_5040269666" description="B-like cyclin" evidence="8">
    <location>
        <begin position="19"/>
        <end position="351"/>
    </location>
</feature>
<dbReference type="SUPFAM" id="SSF47954">
    <property type="entry name" value="Cyclin-like"/>
    <property type="match status" value="1"/>
</dbReference>
<feature type="domain" description="Cyclin-like" evidence="9">
    <location>
        <begin position="115"/>
        <end position="201"/>
    </location>
</feature>
<evidence type="ECO:0000259" key="10">
    <source>
        <dbReference type="SMART" id="SM01332"/>
    </source>
</evidence>
<keyword evidence="5" id="KW-0131">Cell cycle</keyword>
<comment type="similarity">
    <text evidence="1">Belongs to the cyclin family. Cyclin D subfamily.</text>
</comment>
<dbReference type="PROSITE" id="PS00292">
    <property type="entry name" value="CYCLINS"/>
    <property type="match status" value="1"/>
</dbReference>
<evidence type="ECO:0000256" key="1">
    <source>
        <dbReference type="ARBA" id="ARBA00009065"/>
    </source>
</evidence>
<proteinExistence type="inferred from homology"/>
<dbReference type="GO" id="GO:0051301">
    <property type="term" value="P:cell division"/>
    <property type="evidence" value="ECO:0007669"/>
    <property type="project" value="UniProtKB-KW"/>
</dbReference>
<evidence type="ECO:0000313" key="11">
    <source>
        <dbReference type="EMBL" id="KAJ4839365.1"/>
    </source>
</evidence>
<gene>
    <name evidence="11" type="ORF">Tsubulata_039068</name>
</gene>
<comment type="caution">
    <text evidence="11">The sequence shown here is derived from an EMBL/GenBank/DDBJ whole genome shotgun (WGS) entry which is preliminary data.</text>
</comment>
<dbReference type="SMART" id="SM00385">
    <property type="entry name" value="CYCLIN"/>
    <property type="match status" value="1"/>
</dbReference>
<evidence type="ECO:0000256" key="5">
    <source>
        <dbReference type="ARBA" id="ARBA00023306"/>
    </source>
</evidence>
<dbReference type="Gene3D" id="1.10.472.10">
    <property type="entry name" value="Cyclin-like"/>
    <property type="match status" value="2"/>
</dbReference>
<dbReference type="InterPro" id="IPR013763">
    <property type="entry name" value="Cyclin-like_dom"/>
</dbReference>
<dbReference type="CDD" id="cd20543">
    <property type="entry name" value="CYCLIN_AtCycD-like_rpt1"/>
    <property type="match status" value="1"/>
</dbReference>
<evidence type="ECO:0000256" key="8">
    <source>
        <dbReference type="SAM" id="SignalP"/>
    </source>
</evidence>
<name>A0A9Q0FX76_9ROSI</name>
<keyword evidence="3" id="KW-0132">Cell division</keyword>
<sequence>MMMCVTLLFLYRYHVFQCVLETELSMEEGGGAESISGGLLCQESEACLGEAEVEGEVVDEDAFLYISRSCGGLDREDDDVFVETLVDREIGFGFKVGQSFVLDDGIKCARLEAIAWILKNRGIFGFRLQTAYLSITYFDRFLSKRSIDSGKLWAVKLLAVACLSLAAKMEELRPPALSELQTDEYNFDSKAIQRMELLVLSTLEWRMMPITPFPFLHYFFIKFCEESQPRQIMPRTVGFIMAITREITLMDHRPSVIAAAATLVALDQTLTRKDLECKLESLSCSGFLEIEEVFQCYSLMQKLETNSLKRLKFVRPVEVLDNSSSISNICAKRRRLMFNGYDQDKELHDQE</sequence>
<dbReference type="EMBL" id="JAKUCV010003337">
    <property type="protein sequence ID" value="KAJ4839365.1"/>
    <property type="molecule type" value="Genomic_DNA"/>
</dbReference>
<organism evidence="11 12">
    <name type="scientific">Turnera subulata</name>
    <dbReference type="NCBI Taxonomy" id="218843"/>
    <lineage>
        <taxon>Eukaryota</taxon>
        <taxon>Viridiplantae</taxon>
        <taxon>Streptophyta</taxon>
        <taxon>Embryophyta</taxon>
        <taxon>Tracheophyta</taxon>
        <taxon>Spermatophyta</taxon>
        <taxon>Magnoliopsida</taxon>
        <taxon>eudicotyledons</taxon>
        <taxon>Gunneridae</taxon>
        <taxon>Pentapetalae</taxon>
        <taxon>rosids</taxon>
        <taxon>fabids</taxon>
        <taxon>Malpighiales</taxon>
        <taxon>Passifloraceae</taxon>
        <taxon>Turnera</taxon>
    </lineage>
</organism>
<comment type="subunit">
    <text evidence="2">Interacts with the CDC2 protein kinase to form a serine/threonine kinase holoenzyme complex also known as maturation promoting factor (MPF). The cyclin subunit imparts substrate specificity to the complex.</text>
</comment>
<dbReference type="CDD" id="cd20544">
    <property type="entry name" value="CYCLIN_AtCycD-like_rpt2"/>
    <property type="match status" value="1"/>
</dbReference>
<dbReference type="Pfam" id="PF00134">
    <property type="entry name" value="Cyclin_N"/>
    <property type="match status" value="1"/>
</dbReference>
<dbReference type="InterPro" id="IPR036915">
    <property type="entry name" value="Cyclin-like_sf"/>
</dbReference>
<dbReference type="FunFam" id="1.10.472.10:FF:000069">
    <property type="entry name" value="Cyclin-D5-1"/>
    <property type="match status" value="1"/>
</dbReference>
<reference evidence="11" key="1">
    <citation type="submission" date="2022-02" db="EMBL/GenBank/DDBJ databases">
        <authorList>
            <person name="Henning P.M."/>
            <person name="McCubbin A.G."/>
            <person name="Shore J.S."/>
        </authorList>
    </citation>
    <scope>NUCLEOTIDE SEQUENCE</scope>
    <source>
        <strain evidence="11">F60SS</strain>
        <tissue evidence="11">Leaves</tissue>
    </source>
</reference>
<keyword evidence="4 7" id="KW-0195">Cyclin</keyword>
<feature type="domain" description="Cyclin C-terminal" evidence="10">
    <location>
        <begin position="210"/>
        <end position="329"/>
    </location>
</feature>
<evidence type="ECO:0000256" key="6">
    <source>
        <dbReference type="ARBA" id="ARBA00032263"/>
    </source>
</evidence>
<evidence type="ECO:0000256" key="3">
    <source>
        <dbReference type="ARBA" id="ARBA00022618"/>
    </source>
</evidence>